<dbReference type="EMBL" id="JBEPNJ010000012">
    <property type="protein sequence ID" value="MET3773241.1"/>
    <property type="molecule type" value="Genomic_DNA"/>
</dbReference>
<reference evidence="1" key="1">
    <citation type="submission" date="2024-06" db="EMBL/GenBank/DDBJ databases">
        <title>Genomic Encyclopedia of Type Strains, Phase IV (KMG-IV): sequencing the most valuable type-strain genomes for metagenomic binning, comparative biology and taxonomic classification.</title>
        <authorList>
            <person name="Goeker M."/>
        </authorList>
    </citation>
    <scope>NUCLEOTIDE SEQUENCE</scope>
    <source>
        <strain evidence="1">SJCon</strain>
    </source>
</reference>
<proteinExistence type="predicted"/>
<accession>A0ACC6THL2</accession>
<name>A0ACC6THL2_9MICC</name>
<evidence type="ECO:0000313" key="1">
    <source>
        <dbReference type="EMBL" id="MET3773241.1"/>
    </source>
</evidence>
<gene>
    <name evidence="1" type="ORF">ABIC98_002901</name>
</gene>
<organism evidence="1 2">
    <name type="scientific">Arthrobacter nitrophenolicus</name>
    <dbReference type="NCBI Taxonomy" id="683150"/>
    <lineage>
        <taxon>Bacteria</taxon>
        <taxon>Bacillati</taxon>
        <taxon>Actinomycetota</taxon>
        <taxon>Actinomycetes</taxon>
        <taxon>Micrococcales</taxon>
        <taxon>Micrococcaceae</taxon>
        <taxon>Arthrobacter</taxon>
    </lineage>
</organism>
<keyword evidence="2" id="KW-1185">Reference proteome</keyword>
<evidence type="ECO:0000313" key="2">
    <source>
        <dbReference type="Proteomes" id="UP001549207"/>
    </source>
</evidence>
<protein>
    <submittedName>
        <fullName evidence="1">ATP/maltotriose-dependent transcriptional regulator MalT</fullName>
    </submittedName>
</protein>
<dbReference type="Proteomes" id="UP001549207">
    <property type="component" value="Unassembled WGS sequence"/>
</dbReference>
<comment type="caution">
    <text evidence="1">The sequence shown here is derived from an EMBL/GenBank/DDBJ whole genome shotgun (WGS) entry which is preliminary data.</text>
</comment>
<sequence>MADDVNHLARARAFHKASAWRQACDEFRAAGGPTGLDIEDVECFAECAQIAGLRDDAIAALMHSFEARAARGQVRPAVASAFWLWEAYNLNGEFAQANGWMARARELGPDDAGKEPGWLLITTAYARIATGATDEALGLLGRAREGAAAVHDGDQLAFATLLTGRALVRSGRLPEGLDCLDDAMLRVLAGETTPRTTSLLFCAAIGTCQVEARDLSRVREWSAALGSWLDTVPPFGGPFYGNCLTYRAAHLRLAGQWTDAITQLEEACRGLAEGAGARLIGHPRYELGESHRLLGNFAEAEAAYRAAAFAGGPTQPGLALLRLCLGDVPAAAAGIRRALGESVGPSARVELLPAAVTVLLAAGAGAEAVAAAAELGSLAGHFNSDSVRAAHARARGELALANDEWPTALPELRRAAGLWRDLDVPYETARCSVLLATAYRGVGDDEAADLELESARAVFTRLGARPDQQVVDGMLLRPGSPSQHGLSPREVQVLGLIVHGLTNRAIGAELFLSERTVQRHVSNIFDKLGVNSRTQAATHAIETGIISSAP</sequence>